<dbReference type="KEGG" id="marb:CJ263_17040"/>
<reference evidence="1 2" key="1">
    <citation type="submission" date="2017-08" db="EMBL/GenBank/DDBJ databases">
        <title>The complete genome sequence of Maribacter sp. B1, isolated from deep-sea sediment.</title>
        <authorList>
            <person name="Wu Y.-H."/>
            <person name="Cheng H."/>
            <person name="Xu X.-W."/>
        </authorList>
    </citation>
    <scope>NUCLEOTIDE SEQUENCE [LARGE SCALE GENOMIC DNA]</scope>
    <source>
        <strain evidence="1 2">B1</strain>
    </source>
</reference>
<proteinExistence type="predicted"/>
<evidence type="ECO:0000313" key="2">
    <source>
        <dbReference type="Proteomes" id="UP000215244"/>
    </source>
</evidence>
<dbReference type="SUPFAM" id="SSF109854">
    <property type="entry name" value="DinB/YfiT-like putative metalloenzymes"/>
    <property type="match status" value="1"/>
</dbReference>
<sequence length="156" mass="18009">MARNKELAGRLTEVLLSGRWIANTNYKELLEDVTWEQAMQKIAGLNSIAALTFHVNYYLAGIINVFKGGNLEIRDAYSFDHPKIESERDWESLKSDFIKNAEIFVNEVSRLTENTLNSTFVDEKYGTYVRNIEGVIEHSYYHLGQISLLKKMIKSR</sequence>
<dbReference type="OrthoDB" id="9814103at2"/>
<evidence type="ECO:0000313" key="1">
    <source>
        <dbReference type="EMBL" id="ASV31783.1"/>
    </source>
</evidence>
<name>A0A223V8P9_9FLAO</name>
<dbReference type="AlphaFoldDB" id="A0A223V8P9"/>
<dbReference type="Gene3D" id="1.20.120.450">
    <property type="entry name" value="dinb family like domain"/>
    <property type="match status" value="1"/>
</dbReference>
<accession>A0A223V8P9</accession>
<dbReference type="Proteomes" id="UP000215244">
    <property type="component" value="Chromosome"/>
</dbReference>
<protein>
    <submittedName>
        <fullName evidence="1">DUF1572 domain-containing protein</fullName>
    </submittedName>
</protein>
<organism evidence="1 2">
    <name type="scientific">Maribacter cobaltidurans</name>
    <dbReference type="NCBI Taxonomy" id="1178778"/>
    <lineage>
        <taxon>Bacteria</taxon>
        <taxon>Pseudomonadati</taxon>
        <taxon>Bacteroidota</taxon>
        <taxon>Flavobacteriia</taxon>
        <taxon>Flavobacteriales</taxon>
        <taxon>Flavobacteriaceae</taxon>
        <taxon>Maribacter</taxon>
    </lineage>
</organism>
<dbReference type="InterPro" id="IPR034660">
    <property type="entry name" value="DinB/YfiT-like"/>
</dbReference>
<dbReference type="RefSeq" id="WP_094998371.1">
    <property type="nucleotide sequence ID" value="NZ_BMJL01000010.1"/>
</dbReference>
<dbReference type="EMBL" id="CP022957">
    <property type="protein sequence ID" value="ASV31783.1"/>
    <property type="molecule type" value="Genomic_DNA"/>
</dbReference>
<keyword evidence="2" id="KW-1185">Reference proteome</keyword>
<gene>
    <name evidence="1" type="ORF">CJ263_17040</name>
</gene>